<evidence type="ECO:0000256" key="2">
    <source>
        <dbReference type="ARBA" id="ARBA00022840"/>
    </source>
</evidence>
<evidence type="ECO:0000256" key="3">
    <source>
        <dbReference type="SAM" id="Coils"/>
    </source>
</evidence>
<feature type="region of interest" description="Disordered" evidence="4">
    <location>
        <begin position="119"/>
        <end position="161"/>
    </location>
</feature>
<keyword evidence="1" id="KW-0547">Nucleotide-binding</keyword>
<dbReference type="GO" id="GO:0005524">
    <property type="term" value="F:ATP binding"/>
    <property type="evidence" value="ECO:0007669"/>
    <property type="project" value="UniProtKB-KW"/>
</dbReference>
<feature type="domain" description="ATPase dynein-related AAA" evidence="5">
    <location>
        <begin position="775"/>
        <end position="860"/>
    </location>
</feature>
<dbReference type="Pfam" id="PF07728">
    <property type="entry name" value="AAA_5"/>
    <property type="match status" value="1"/>
</dbReference>
<organism evidence="6 7">
    <name type="scientific">Eimeria praecox</name>
    <dbReference type="NCBI Taxonomy" id="51316"/>
    <lineage>
        <taxon>Eukaryota</taxon>
        <taxon>Sar</taxon>
        <taxon>Alveolata</taxon>
        <taxon>Apicomplexa</taxon>
        <taxon>Conoidasida</taxon>
        <taxon>Coccidia</taxon>
        <taxon>Eucoccidiorida</taxon>
        <taxon>Eimeriorina</taxon>
        <taxon>Eimeriidae</taxon>
        <taxon>Eimeria</taxon>
    </lineage>
</organism>
<feature type="region of interest" description="Disordered" evidence="4">
    <location>
        <begin position="57"/>
        <end position="76"/>
    </location>
</feature>
<dbReference type="PANTHER" id="PTHR48103:SF2">
    <property type="entry name" value="MIDASIN"/>
    <property type="match status" value="1"/>
</dbReference>
<dbReference type="InterPro" id="IPR011704">
    <property type="entry name" value="ATPase_dyneun-rel_AAA"/>
</dbReference>
<dbReference type="EMBL" id="HG690927">
    <property type="protein sequence ID" value="CDI75460.1"/>
    <property type="molecule type" value="Genomic_DNA"/>
</dbReference>
<feature type="compositionally biased region" description="Low complexity" evidence="4">
    <location>
        <begin position="1078"/>
        <end position="1092"/>
    </location>
</feature>
<dbReference type="GO" id="GO:0030687">
    <property type="term" value="C:preribosome, large subunit precursor"/>
    <property type="evidence" value="ECO:0007669"/>
    <property type="project" value="TreeGrafter"/>
</dbReference>
<sequence length="2686" mass="286627">MAAAASPTTAGAAAARGRGAGGCANEEELKDLGTEAILRQLGLPADLNAARVAPGFVSKGKGKRSDDAAGRKAVEGRKGLPQSLLNRFCRVRVDEMLETDMVDIAHNLLTCLQQQQQHQEEQQRQRNQEQPHEQAQWPPRQARQQQEQQQREGEERTEVPQGADQRLLSACVVRCVRLLAELGVQRPFKGLTDSVYNLRDAVRVIRLYAHRLPTGDPRGAIAVALLSRLRSREDLREASYLASLCFPPKLFELLEQQAPALPLQDGQHQQERGAAALEAVAALLRPEVAPAAVLHAVQQEALPSLASFAGALEGRQPVDLIVRGGHVSFGDMTLAQQSAAPTNVTGREEQLPTGDPRGAVAVALLSRLRSREDLREASYLASLCFPPKLFELLEQQAPALPLQDGQHQQERGAAALEAVAALLRPEVAPAAVLHAVQQEALPSLASFAGALEGRQPVDLIVRGGHVSFGDMTLAQQSAAPTNVTDRQEQRVCVSAVAAALAAGFPVLLTGEKGAGKSSIVRWLAAACGATVCEVQLGPSVDTSDLLGVYRQIQPKQRLLLAADAAQQVADCLLQQELPQQHQHVQQHQQQLKDLRAAVESARQQLVEASDLLGVYRQIQPKQRLLLAADAALQVAGCLLQQELPQQHQHAQQHQQQLKDLRAAVESARQQLVETADFGAIRVSGTGEFVPPKAQPRMLLQQIAAATAALLEGCGAAAASWLTLSGKATAPNEATHALLQRRSQRAWRLLQQGCVLGGLQLVGSAATGAARSEEETSRFEWTDSAVVDAVRRGHWLLLRSAHLCSASVLDRLNALLEDGGCLLLTEGGPPREVKRHPNFRILFTAEAAGSCRLSSALRNRCCEVYVPPPGVAAPAAGQEPKTSAPQNTGSQATKECAPDEGTKQSTTTTVAPAARRQPLLLEGLTKRLLGIVATLLRSSGVSGTAGTEQDTALRELLSGWSAALLATEADLTGGPEGDEGQPTPVAAASATLRIAGVFISFCCRKAHCNTSTRCIRLCPLLLQDSYRLLLAGGKDLSLAAAEVMSLQHAAVQLLLQLLGDESVLSQFALEAQSMQLDVPQQQQLQQKGEQEQQGDTGDSGRGEFIAELRSVRDDLGEGAIAAGLAGLQAIARRVAGRNSKYLAAAAAARWRCLQSWGSAYAAAENVDASEEQSVAATTGTPRTTPGAVTTKTTAPETAGTERDDSISVGTLFQCFLWQYTAALDSSPMWRLLLLHLLAACYYCCSVSERRENSSRLCDGGDYVQQDSDWAILRGAIERHVMLHRERRKGSSSISEGLVARSVASDVSLMGSVVAACLGNEEQSVAATTGTPRTTPGAVTTKTTAPETAGTELDDSISVGTLFQCFLWQYTAALDSSPMWRLLLLHLLAACYYCCSVSKRRENSSRLCDGGDYVQQDSDWAILRGAIERHVMLHRERRKGSSSISEGLVARSVASDVSLMGSVVAACLGSEDKGLPLLAAAVRLFMWGAANAGDLSARLRVLQQLHQDTLQQHELLQKRQRRTAVRYLAAAPLLAAAVRLFMWGAANAGDLSARLGVLQQLHQDTLQQHERLQNRQRRTAFRYLAAACSALQEIEQGPFLLLPGAAAAAAVVVAAAVPPDSLPLIYAAGRLIGISSSLSSGCVNRHSGDSPSRQQQQQQLQQRLLLHEVVQVLRAECAAFLLPERLLLLQRQKGNRVLPTKCTRCSLGDREFWCLLFAYALPVKELQRDQQDLLEQELLQQELPQQWNESEKSEVGELMQRLFEGLRQLSSCVVFAADETLRMLVQCGGGSVPAAAAVLTEGLTQQCKHLARCFSAWADLLQVLSLPSCSAELFVESLKDFGASASSTTAGARDLRGCDDWNANEERENHCTDWNAVATAAARASAVDFVAAELLRPLDCMSATLVPLKFPLGGFAVAEAGEGKPLHFLEGRQHYQQHRERRVQGGDGSAASAFTGIDAMSNTWRCLLPLQLGQHEAQTVRGWLLRELLHAAPLTASLGPEPTAATTESVKAADKPVQGAAATGASEERGAASLCRRLACTAPSLGLGFSLLLHAGHPAFDHVSIGSFQQQHQRQDQQQRLLHSKSLLFHAPALHALLLSSCLLRAAGREGAAESLEAQVNEALLPSYQQKPASGPDSAGLPSLFNSRSCRVAALRAAAAAEGLIDSRQQRWVSLSSSAIVSVGLLQAQLAAAAAVHLGIEHAAELLLLNLWMQPHQHMEGRPVGAAPDDGGPRCSRIIAALSVALEKAAQTQLQQQQEMLPIFTLPATALSWLSSEDPASSGSQPVLTIPVPPTLLDAAAVLTATVWQQQQNQQREQQLHHAKLQQLSRFAACAAVEVLSLMWRTEVDIHCNDAFGLKGALLQQGLLQDACAPGRAADAGGTTPAMAAGHPECPVALLTRQALARLQEKVGGFHGAAAARATATATVTKALRRLERSSQLQGTLGIDSSCTYTARIVVEVQEHATVSSASACFVVLQRLQRQLQRLETDRRRACRLLELAACAENVDTDMEACMTSAAAADAGTETATATAAEWAAVVGFAAALWSFCGPVGEGDSGIEMGKGADQRVQRNAWTAATSVAVCTALKDAWASIAGFLRDGDVAAVAPHAKAKATAAAKAALTGLREVADGLQEILRAEAPPTATTGNAEAAPWAYAAEALLLRAAAVDGCDGVQKTAAALSVCRVCCC</sequence>
<evidence type="ECO:0000256" key="4">
    <source>
        <dbReference type="SAM" id="MobiDB-lite"/>
    </source>
</evidence>
<feature type="coiled-coil region" evidence="3">
    <location>
        <begin position="584"/>
        <end position="611"/>
    </location>
</feature>
<feature type="compositionally biased region" description="Basic and acidic residues" evidence="4">
    <location>
        <begin position="149"/>
        <end position="158"/>
    </location>
</feature>
<dbReference type="InterPro" id="IPR027417">
    <property type="entry name" value="P-loop_NTPase"/>
</dbReference>
<feature type="compositionally biased region" description="Basic and acidic residues" evidence="4">
    <location>
        <begin position="63"/>
        <end position="76"/>
    </location>
</feature>
<feature type="region of interest" description="Disordered" evidence="4">
    <location>
        <begin position="1"/>
        <end position="24"/>
    </location>
</feature>
<feature type="region of interest" description="Disordered" evidence="4">
    <location>
        <begin position="1078"/>
        <end position="1100"/>
    </location>
</feature>
<keyword evidence="7" id="KW-1185">Reference proteome</keyword>
<evidence type="ECO:0000313" key="7">
    <source>
        <dbReference type="Proteomes" id="UP000018201"/>
    </source>
</evidence>
<dbReference type="Gene3D" id="3.40.50.300">
    <property type="entry name" value="P-loop containing nucleotide triphosphate hydrolases"/>
    <property type="match status" value="2"/>
</dbReference>
<keyword evidence="2" id="KW-0067">ATP-binding</keyword>
<dbReference type="OrthoDB" id="5186at2759"/>
<dbReference type="GO" id="GO:0005634">
    <property type="term" value="C:nucleus"/>
    <property type="evidence" value="ECO:0007669"/>
    <property type="project" value="TreeGrafter"/>
</dbReference>
<feature type="compositionally biased region" description="Low complexity" evidence="4">
    <location>
        <begin position="1173"/>
        <end position="1197"/>
    </location>
</feature>
<dbReference type="Proteomes" id="UP000018201">
    <property type="component" value="Unassembled WGS sequence"/>
</dbReference>
<proteinExistence type="predicted"/>
<gene>
    <name evidence="6" type="ORF">EPH_0005420</name>
</gene>
<dbReference type="GO" id="GO:0000027">
    <property type="term" value="P:ribosomal large subunit assembly"/>
    <property type="evidence" value="ECO:0007669"/>
    <property type="project" value="TreeGrafter"/>
</dbReference>
<feature type="region of interest" description="Disordered" evidence="4">
    <location>
        <begin position="1995"/>
        <end position="2014"/>
    </location>
</feature>
<dbReference type="GO" id="GO:0016887">
    <property type="term" value="F:ATP hydrolysis activity"/>
    <property type="evidence" value="ECO:0007669"/>
    <property type="project" value="InterPro"/>
</dbReference>
<name>U6G5K2_9EIME</name>
<evidence type="ECO:0000256" key="1">
    <source>
        <dbReference type="ARBA" id="ARBA00022741"/>
    </source>
</evidence>
<feature type="compositionally biased region" description="Low complexity" evidence="4">
    <location>
        <begin position="1"/>
        <end position="17"/>
    </location>
</feature>
<keyword evidence="3" id="KW-0175">Coiled coil</keyword>
<dbReference type="PANTHER" id="PTHR48103">
    <property type="entry name" value="MIDASIN-RELATED"/>
    <property type="match status" value="1"/>
</dbReference>
<reference evidence="6" key="1">
    <citation type="submission" date="2013-10" db="EMBL/GenBank/DDBJ databases">
        <title>Genomic analysis of the causative agents of coccidiosis in chickens.</title>
        <authorList>
            <person name="Reid A.J."/>
            <person name="Blake D."/>
            <person name="Billington K."/>
            <person name="Browne H."/>
            <person name="Dunn M."/>
            <person name="Hung S."/>
            <person name="Kawahara F."/>
            <person name="Miranda-Saavedra D."/>
            <person name="Mourier T."/>
            <person name="Nagra H."/>
            <person name="Otto T.D."/>
            <person name="Rawlings N."/>
            <person name="Sanchez A."/>
            <person name="Sanders M."/>
            <person name="Subramaniam C."/>
            <person name="Tay Y."/>
            <person name="Dear P."/>
            <person name="Doerig C."/>
            <person name="Gruber A."/>
            <person name="Parkinson J."/>
            <person name="Shirley M."/>
            <person name="Wan K.L."/>
            <person name="Berriman M."/>
            <person name="Tomley F."/>
            <person name="Pain A."/>
        </authorList>
    </citation>
    <scope>NUCLEOTIDE SEQUENCE [LARGE SCALE GENOMIC DNA]</scope>
    <source>
        <strain evidence="6">Houghton</strain>
    </source>
</reference>
<feature type="compositionally biased region" description="Low complexity" evidence="4">
    <location>
        <begin position="133"/>
        <end position="148"/>
    </location>
</feature>
<dbReference type="VEuPathDB" id="ToxoDB:EPH_0005420"/>
<accession>U6G5K2</accession>
<feature type="compositionally biased region" description="Basic and acidic residues" evidence="4">
    <location>
        <begin position="119"/>
        <end position="132"/>
    </location>
</feature>
<feature type="region of interest" description="Disordered" evidence="4">
    <location>
        <begin position="1169"/>
        <end position="1201"/>
    </location>
</feature>
<dbReference type="GO" id="GO:0000055">
    <property type="term" value="P:ribosomal large subunit export from nucleus"/>
    <property type="evidence" value="ECO:0007669"/>
    <property type="project" value="TreeGrafter"/>
</dbReference>
<evidence type="ECO:0000313" key="6">
    <source>
        <dbReference type="EMBL" id="CDI75460.1"/>
    </source>
</evidence>
<feature type="region of interest" description="Disordered" evidence="4">
    <location>
        <begin position="872"/>
        <end position="910"/>
    </location>
</feature>
<reference evidence="6" key="2">
    <citation type="submission" date="2013-10" db="EMBL/GenBank/DDBJ databases">
        <authorList>
            <person name="Aslett M."/>
        </authorList>
    </citation>
    <scope>NUCLEOTIDE SEQUENCE [LARGE SCALE GENOMIC DNA]</scope>
    <source>
        <strain evidence="6">Houghton</strain>
    </source>
</reference>
<protein>
    <recommendedName>
        <fullName evidence="5">ATPase dynein-related AAA domain-containing protein</fullName>
    </recommendedName>
</protein>
<feature type="region of interest" description="Disordered" evidence="4">
    <location>
        <begin position="1324"/>
        <end position="1343"/>
    </location>
</feature>
<dbReference type="SUPFAM" id="SSF52540">
    <property type="entry name" value="P-loop containing nucleoside triphosphate hydrolases"/>
    <property type="match status" value="1"/>
</dbReference>
<evidence type="ECO:0000259" key="5">
    <source>
        <dbReference type="Pfam" id="PF07728"/>
    </source>
</evidence>
<feature type="compositionally biased region" description="Polar residues" evidence="4">
    <location>
        <begin position="879"/>
        <end position="892"/>
    </location>
</feature>